<accession>A0A437JZ28</accession>
<dbReference type="InterPro" id="IPR039552">
    <property type="entry name" value="IS66_C"/>
</dbReference>
<dbReference type="Proteomes" id="UP000288178">
    <property type="component" value="Unassembled WGS sequence"/>
</dbReference>
<gene>
    <name evidence="5" type="ORF">ENE75_10470</name>
</gene>
<sequence>MPVQHDATPPTEAADSVDALRLVVQARDAEIHMLKLLVQKLKLQVARRNRMLFGSASERFADGEWGPQGTLLEAAVLDGNAPQKPAAAPVSPAANNLPADRSLPVHLPREPHTHRPEATAEHHDAAGQPCGCAECGGRLREIGRDVSEQLEYVPGHFKVLRHIRPKLACVSCQRVFQAAAPSRPIARGLPGPALMAHVMVAKYCDHQPLYRQSGIYARERVELDRSTLAGWVDKGDELIDPLVEAVRRYVLSNDKIHGDDTPVKVLAPGTGKTRTGRLWVYVRDDRPAGDTAPRAAWFAYSPDRGGEHPQAHLRGFKGALQADAYSGWPRLYATGDVQEVACWAHARRPWWELFLSTGRDPLSLAGQALQRIRELYEIEDDIRGQAPELRKAQRQARAGPLLQQMRQWLEELLTRVSAKSDIAQAIGYSLGRWKALTRYVDDGRLEIDNNAAERALRGVSLGRKNYLFMGSDAGGERAAAFYSLVETAKLNGLDPEDYLRQVFERIAEHPINRIDELLPWNIGRPLHRQERGKMAA</sequence>
<evidence type="ECO:0000259" key="2">
    <source>
        <dbReference type="Pfam" id="PF03050"/>
    </source>
</evidence>
<dbReference type="PANTHER" id="PTHR33678">
    <property type="entry name" value="BLL1576 PROTEIN"/>
    <property type="match status" value="1"/>
</dbReference>
<dbReference type="NCBIfam" id="NF033517">
    <property type="entry name" value="transpos_IS66"/>
    <property type="match status" value="1"/>
</dbReference>
<dbReference type="Pfam" id="PF13005">
    <property type="entry name" value="zf-IS66"/>
    <property type="match status" value="1"/>
</dbReference>
<dbReference type="RefSeq" id="WP_128198276.1">
    <property type="nucleotide sequence ID" value="NZ_SACT01000002.1"/>
</dbReference>
<feature type="domain" description="Transposase IS66 zinc-finger binding" evidence="3">
    <location>
        <begin position="129"/>
        <end position="172"/>
    </location>
</feature>
<dbReference type="Pfam" id="PF13817">
    <property type="entry name" value="DDE_Tnp_IS66_C"/>
    <property type="match status" value="1"/>
</dbReference>
<comment type="caution">
    <text evidence="5">The sequence shown here is derived from an EMBL/GenBank/DDBJ whole genome shotgun (WGS) entry which is preliminary data.</text>
</comment>
<dbReference type="InterPro" id="IPR004291">
    <property type="entry name" value="Transposase_IS66_central"/>
</dbReference>
<evidence type="ECO:0000259" key="4">
    <source>
        <dbReference type="Pfam" id="PF13817"/>
    </source>
</evidence>
<evidence type="ECO:0000259" key="3">
    <source>
        <dbReference type="Pfam" id="PF13005"/>
    </source>
</evidence>
<reference evidence="5 6" key="1">
    <citation type="submission" date="2019-01" db="EMBL/GenBank/DDBJ databases">
        <authorList>
            <person name="Chen W.-M."/>
        </authorList>
    </citation>
    <scope>NUCLEOTIDE SEQUENCE [LARGE SCALE GENOMIC DNA]</scope>
    <source>
        <strain evidence="5 6">ICH-3</strain>
    </source>
</reference>
<dbReference type="OrthoDB" id="9794514at2"/>
<evidence type="ECO:0000313" key="5">
    <source>
        <dbReference type="EMBL" id="RVT52904.1"/>
    </source>
</evidence>
<dbReference type="PANTHER" id="PTHR33678:SF1">
    <property type="entry name" value="BLL1576 PROTEIN"/>
    <property type="match status" value="1"/>
</dbReference>
<feature type="domain" description="Transposase IS66 C-terminal" evidence="4">
    <location>
        <begin position="483"/>
        <end position="520"/>
    </location>
</feature>
<proteinExistence type="predicted"/>
<dbReference type="InterPro" id="IPR024474">
    <property type="entry name" value="Znf_dom_IS66"/>
</dbReference>
<dbReference type="Pfam" id="PF03050">
    <property type="entry name" value="DDE_Tnp_IS66"/>
    <property type="match status" value="1"/>
</dbReference>
<dbReference type="EMBL" id="SACT01000002">
    <property type="protein sequence ID" value="RVT52904.1"/>
    <property type="molecule type" value="Genomic_DNA"/>
</dbReference>
<protein>
    <submittedName>
        <fullName evidence="5">IS66 family transposase</fullName>
    </submittedName>
</protein>
<dbReference type="AlphaFoldDB" id="A0A437JZ28"/>
<feature type="region of interest" description="Disordered" evidence="1">
    <location>
        <begin position="82"/>
        <end position="127"/>
    </location>
</feature>
<feature type="compositionally biased region" description="Basic and acidic residues" evidence="1">
    <location>
        <begin position="107"/>
        <end position="125"/>
    </location>
</feature>
<evidence type="ECO:0000313" key="6">
    <source>
        <dbReference type="Proteomes" id="UP000288178"/>
    </source>
</evidence>
<feature type="compositionally biased region" description="Low complexity" evidence="1">
    <location>
        <begin position="82"/>
        <end position="99"/>
    </location>
</feature>
<keyword evidence="6" id="KW-1185">Reference proteome</keyword>
<evidence type="ECO:0000256" key="1">
    <source>
        <dbReference type="SAM" id="MobiDB-lite"/>
    </source>
</evidence>
<name>A0A437JZ28_9BURK</name>
<feature type="domain" description="Transposase IS66 central" evidence="2">
    <location>
        <begin position="187"/>
        <end position="476"/>
    </location>
</feature>
<organism evidence="5 6">
    <name type="scientific">Rubrivivax albus</name>
    <dbReference type="NCBI Taxonomy" id="2499835"/>
    <lineage>
        <taxon>Bacteria</taxon>
        <taxon>Pseudomonadati</taxon>
        <taxon>Pseudomonadota</taxon>
        <taxon>Betaproteobacteria</taxon>
        <taxon>Burkholderiales</taxon>
        <taxon>Sphaerotilaceae</taxon>
        <taxon>Rubrivivax</taxon>
    </lineage>
</organism>
<dbReference type="InterPro" id="IPR052344">
    <property type="entry name" value="Transposase-related"/>
</dbReference>